<evidence type="ECO:0000313" key="7">
    <source>
        <dbReference type="EMBL" id="KAK7584127.1"/>
    </source>
</evidence>
<evidence type="ECO:0000256" key="1">
    <source>
        <dbReference type="ARBA" id="ARBA00004370"/>
    </source>
</evidence>
<dbReference type="FunFam" id="3.40.50.2300:FF:000265">
    <property type="entry name" value="Guanylate cyclase"/>
    <property type="match status" value="1"/>
</dbReference>
<dbReference type="GO" id="GO:0038023">
    <property type="term" value="F:signaling receptor activity"/>
    <property type="evidence" value="ECO:0007669"/>
    <property type="project" value="TreeGrafter"/>
</dbReference>
<gene>
    <name evidence="7" type="ORF">V9T40_005090</name>
</gene>
<dbReference type="InterPro" id="IPR028082">
    <property type="entry name" value="Peripla_BP_I"/>
</dbReference>
<organism evidence="7 8">
    <name type="scientific">Parthenolecanium corni</name>
    <dbReference type="NCBI Taxonomy" id="536013"/>
    <lineage>
        <taxon>Eukaryota</taxon>
        <taxon>Metazoa</taxon>
        <taxon>Ecdysozoa</taxon>
        <taxon>Arthropoda</taxon>
        <taxon>Hexapoda</taxon>
        <taxon>Insecta</taxon>
        <taxon>Pterygota</taxon>
        <taxon>Neoptera</taxon>
        <taxon>Paraneoptera</taxon>
        <taxon>Hemiptera</taxon>
        <taxon>Sternorrhyncha</taxon>
        <taxon>Coccoidea</taxon>
        <taxon>Coccidae</taxon>
        <taxon>Parthenolecanium</taxon>
    </lineage>
</organism>
<keyword evidence="5" id="KW-0732">Signal</keyword>
<sequence length="229" mass="25897">MWTGFLTLFTLISKLCCGNAEEFTVGYLTGSQRLPEDYYYKRPGRTISGAITMAIEEVNQNLLNPKGHSLKFKVAETYGLETLSIRQTASLVNQNISGFIGPQETCIHEGRIAAAFNLPMISYYCTDNATSNKNIFTTFARTKPPDVQISKSLASLLHKFNWTQVTFLYSNDPRWGFGKMGETLMSVLQSSGIKVTQHGVWDVVYLHNYGENPFPDLVKRTYKKTRSEY</sequence>
<dbReference type="GO" id="GO:0007165">
    <property type="term" value="P:signal transduction"/>
    <property type="evidence" value="ECO:0007669"/>
    <property type="project" value="TreeGrafter"/>
</dbReference>
<dbReference type="Gene3D" id="3.40.50.2300">
    <property type="match status" value="2"/>
</dbReference>
<dbReference type="InterPro" id="IPR052612">
    <property type="entry name" value="ANP_Clearance_Receptor"/>
</dbReference>
<feature type="signal peptide" evidence="5">
    <location>
        <begin position="1"/>
        <end position="20"/>
    </location>
</feature>
<evidence type="ECO:0000313" key="8">
    <source>
        <dbReference type="Proteomes" id="UP001367676"/>
    </source>
</evidence>
<keyword evidence="4" id="KW-0472">Membrane</keyword>
<comment type="caution">
    <text evidence="7">The sequence shown here is derived from an EMBL/GenBank/DDBJ whole genome shotgun (WGS) entry which is preliminary data.</text>
</comment>
<dbReference type="AlphaFoldDB" id="A0AAN9TRG3"/>
<protein>
    <recommendedName>
        <fullName evidence="6">Receptor ligand binding region domain-containing protein</fullName>
    </recommendedName>
</protein>
<feature type="chain" id="PRO_5042901875" description="Receptor ligand binding region domain-containing protein" evidence="5">
    <location>
        <begin position="21"/>
        <end position="229"/>
    </location>
</feature>
<dbReference type="EMBL" id="JBBCAQ010000032">
    <property type="protein sequence ID" value="KAK7584127.1"/>
    <property type="molecule type" value="Genomic_DNA"/>
</dbReference>
<reference evidence="7 8" key="1">
    <citation type="submission" date="2024-03" db="EMBL/GenBank/DDBJ databases">
        <title>Adaptation during the transition from Ophiocordyceps entomopathogen to insect associate is accompanied by gene loss and intensified selection.</title>
        <authorList>
            <person name="Ward C.M."/>
            <person name="Onetto C.A."/>
            <person name="Borneman A.R."/>
        </authorList>
    </citation>
    <scope>NUCLEOTIDE SEQUENCE [LARGE SCALE GENOMIC DNA]</scope>
    <source>
        <strain evidence="7">AWRI1</strain>
        <tissue evidence="7">Single Adult Female</tissue>
    </source>
</reference>
<accession>A0AAN9TRG3</accession>
<dbReference type="InterPro" id="IPR001828">
    <property type="entry name" value="ANF_lig-bd_rcpt"/>
</dbReference>
<dbReference type="SUPFAM" id="SSF53822">
    <property type="entry name" value="Periplasmic binding protein-like I"/>
    <property type="match status" value="1"/>
</dbReference>
<feature type="domain" description="Receptor ligand binding region" evidence="6">
    <location>
        <begin position="49"/>
        <end position="227"/>
    </location>
</feature>
<dbReference type="PANTHER" id="PTHR44755">
    <property type="entry name" value="NATRIURETIC PEPTIDE RECEPTOR 3-RELATED"/>
    <property type="match status" value="1"/>
</dbReference>
<dbReference type="GO" id="GO:0017046">
    <property type="term" value="F:peptide hormone binding"/>
    <property type="evidence" value="ECO:0007669"/>
    <property type="project" value="TreeGrafter"/>
</dbReference>
<keyword evidence="3" id="KW-1133">Transmembrane helix</keyword>
<dbReference type="Proteomes" id="UP001367676">
    <property type="component" value="Unassembled WGS sequence"/>
</dbReference>
<dbReference type="PANTHER" id="PTHR44755:SF8">
    <property type="entry name" value="RECEPTOR LIGAND BINDING REGION DOMAIN-CONTAINING PROTEIN"/>
    <property type="match status" value="1"/>
</dbReference>
<dbReference type="Pfam" id="PF01094">
    <property type="entry name" value="ANF_receptor"/>
    <property type="match status" value="1"/>
</dbReference>
<comment type="subcellular location">
    <subcellularLocation>
        <location evidence="1">Membrane</location>
    </subcellularLocation>
</comment>
<evidence type="ECO:0000256" key="3">
    <source>
        <dbReference type="ARBA" id="ARBA00022989"/>
    </source>
</evidence>
<keyword evidence="2" id="KW-0812">Transmembrane</keyword>
<evidence type="ECO:0000256" key="2">
    <source>
        <dbReference type="ARBA" id="ARBA00022692"/>
    </source>
</evidence>
<dbReference type="GO" id="GO:0016020">
    <property type="term" value="C:membrane"/>
    <property type="evidence" value="ECO:0007669"/>
    <property type="project" value="UniProtKB-SubCell"/>
</dbReference>
<keyword evidence="8" id="KW-1185">Reference proteome</keyword>
<evidence type="ECO:0000256" key="5">
    <source>
        <dbReference type="SAM" id="SignalP"/>
    </source>
</evidence>
<name>A0AAN9TRG3_9HEMI</name>
<evidence type="ECO:0000256" key="4">
    <source>
        <dbReference type="ARBA" id="ARBA00023136"/>
    </source>
</evidence>
<evidence type="ECO:0000259" key="6">
    <source>
        <dbReference type="Pfam" id="PF01094"/>
    </source>
</evidence>
<proteinExistence type="predicted"/>